<sequence length="70" mass="7850">MRLNVDQNLLSQITSTHHLLKHMSYCEIQGSESVMALSLTELGGTDAHVRLSTGFRSTDCIECNELEVVW</sequence>
<dbReference type="EMBL" id="GEVK01012093">
    <property type="protein sequence ID" value="JAU40739.1"/>
    <property type="molecule type" value="Transcribed_RNA"/>
</dbReference>
<reference evidence="1" key="1">
    <citation type="submission" date="2016-07" db="EMBL/GenBank/DDBJ databases">
        <title>De novo transcriptome assembly of four accessions of the metal hyperaccumulator plant Noccaea caerulescens.</title>
        <authorList>
            <person name="Blande D."/>
            <person name="Halimaa P."/>
            <person name="Tervahauta A.I."/>
            <person name="Aarts M.G."/>
            <person name="Karenlampi S.O."/>
        </authorList>
    </citation>
    <scope>NUCLEOTIDE SEQUENCE</scope>
</reference>
<organism evidence="1">
    <name type="scientific">Noccaea caerulescens</name>
    <name type="common">Alpine penny-cress</name>
    <name type="synonym">Thlaspi caerulescens</name>
    <dbReference type="NCBI Taxonomy" id="107243"/>
    <lineage>
        <taxon>Eukaryota</taxon>
        <taxon>Viridiplantae</taxon>
        <taxon>Streptophyta</taxon>
        <taxon>Embryophyta</taxon>
        <taxon>Tracheophyta</taxon>
        <taxon>Spermatophyta</taxon>
        <taxon>Magnoliopsida</taxon>
        <taxon>eudicotyledons</taxon>
        <taxon>Gunneridae</taxon>
        <taxon>Pentapetalae</taxon>
        <taxon>rosids</taxon>
        <taxon>malvids</taxon>
        <taxon>Brassicales</taxon>
        <taxon>Brassicaceae</taxon>
        <taxon>Coluteocarpeae</taxon>
        <taxon>Noccaea</taxon>
    </lineage>
</organism>
<dbReference type="AlphaFoldDB" id="A0A1J3F9D1"/>
<protein>
    <submittedName>
        <fullName evidence="1">Uncharacterized protein</fullName>
    </submittedName>
</protein>
<evidence type="ECO:0000313" key="1">
    <source>
        <dbReference type="EMBL" id="JAU40739.1"/>
    </source>
</evidence>
<proteinExistence type="predicted"/>
<name>A0A1J3F9D1_NOCCA</name>
<gene>
    <name evidence="1" type="ORF">LC_TR19686_c2_g1_i1_g.65556</name>
</gene>
<accession>A0A1J3F9D1</accession>